<organism evidence="1">
    <name type="scientific">Arundo donax</name>
    <name type="common">Giant reed</name>
    <name type="synonym">Donax arundinaceus</name>
    <dbReference type="NCBI Taxonomy" id="35708"/>
    <lineage>
        <taxon>Eukaryota</taxon>
        <taxon>Viridiplantae</taxon>
        <taxon>Streptophyta</taxon>
        <taxon>Embryophyta</taxon>
        <taxon>Tracheophyta</taxon>
        <taxon>Spermatophyta</taxon>
        <taxon>Magnoliopsida</taxon>
        <taxon>Liliopsida</taxon>
        <taxon>Poales</taxon>
        <taxon>Poaceae</taxon>
        <taxon>PACMAD clade</taxon>
        <taxon>Arundinoideae</taxon>
        <taxon>Arundineae</taxon>
        <taxon>Arundo</taxon>
    </lineage>
</organism>
<sequence>MSLLFTAISTTMHRFRRPAWLCRKMASELRGLSLTRRWAGADAR</sequence>
<dbReference type="AlphaFoldDB" id="A0A0A9EPW8"/>
<reference evidence="1" key="2">
    <citation type="journal article" date="2015" name="Data Brief">
        <title>Shoot transcriptome of the giant reed, Arundo donax.</title>
        <authorList>
            <person name="Barrero R.A."/>
            <person name="Guerrero F.D."/>
            <person name="Moolhuijzen P."/>
            <person name="Goolsby J.A."/>
            <person name="Tidwell J."/>
            <person name="Bellgard S.E."/>
            <person name="Bellgard M.I."/>
        </authorList>
    </citation>
    <scope>NUCLEOTIDE SEQUENCE</scope>
    <source>
        <tissue evidence="1">Shoot tissue taken approximately 20 cm above the soil surface</tissue>
    </source>
</reference>
<protein>
    <submittedName>
        <fullName evidence="1">Uncharacterized protein</fullName>
    </submittedName>
</protein>
<evidence type="ECO:0000313" key="1">
    <source>
        <dbReference type="EMBL" id="JAD98062.1"/>
    </source>
</evidence>
<proteinExistence type="predicted"/>
<reference evidence="1" key="1">
    <citation type="submission" date="2014-09" db="EMBL/GenBank/DDBJ databases">
        <authorList>
            <person name="Magalhaes I.L.F."/>
            <person name="Oliveira U."/>
            <person name="Santos F.R."/>
            <person name="Vidigal T.H.D.A."/>
            <person name="Brescovit A.D."/>
            <person name="Santos A.J."/>
        </authorList>
    </citation>
    <scope>NUCLEOTIDE SEQUENCE</scope>
    <source>
        <tissue evidence="1">Shoot tissue taken approximately 20 cm above the soil surface</tissue>
    </source>
</reference>
<name>A0A0A9EPW8_ARUDO</name>
<accession>A0A0A9EPW8</accession>
<dbReference type="EMBL" id="GBRH01199833">
    <property type="protein sequence ID" value="JAD98062.1"/>
    <property type="molecule type" value="Transcribed_RNA"/>
</dbReference>